<evidence type="ECO:0000256" key="4">
    <source>
        <dbReference type="ARBA" id="ARBA00022598"/>
    </source>
</evidence>
<feature type="domain" description="Carrier" evidence="6">
    <location>
        <begin position="1383"/>
        <end position="1457"/>
    </location>
</feature>
<dbReference type="InterPro" id="IPR029063">
    <property type="entry name" value="SAM-dependent_MTases_sf"/>
</dbReference>
<dbReference type="InterPro" id="IPR023213">
    <property type="entry name" value="CAT-like_dom_sf"/>
</dbReference>
<dbReference type="CDD" id="cd02440">
    <property type="entry name" value="AdoMet_MTases"/>
    <property type="match status" value="1"/>
</dbReference>
<dbReference type="Gene3D" id="3.30.559.30">
    <property type="entry name" value="Nonribosomal peptide synthetase, condensation domain"/>
    <property type="match status" value="1"/>
</dbReference>
<dbReference type="InterPro" id="IPR000873">
    <property type="entry name" value="AMP-dep_synth/lig_dom"/>
</dbReference>
<dbReference type="SUPFAM" id="SSF47336">
    <property type="entry name" value="ACP-like"/>
    <property type="match status" value="1"/>
</dbReference>
<dbReference type="InterPro" id="IPR045851">
    <property type="entry name" value="AMP-bd_C_sf"/>
</dbReference>
<dbReference type="Gene3D" id="3.40.50.720">
    <property type="entry name" value="NAD(P)-binding Rossmann-like Domain"/>
    <property type="match status" value="1"/>
</dbReference>
<dbReference type="Gene3D" id="3.40.50.150">
    <property type="entry name" value="Vaccinia Virus protein VP39"/>
    <property type="match status" value="1"/>
</dbReference>
<dbReference type="PROSITE" id="PS50075">
    <property type="entry name" value="CARRIER"/>
    <property type="match status" value="1"/>
</dbReference>
<gene>
    <name evidence="7" type="ORF">HOP40_07915</name>
</gene>
<keyword evidence="8" id="KW-1185">Reference proteome</keyword>
<keyword evidence="3" id="KW-0597">Phosphoprotein</keyword>
<dbReference type="GO" id="GO:0008610">
    <property type="term" value="P:lipid biosynthetic process"/>
    <property type="evidence" value="ECO:0007669"/>
    <property type="project" value="UniProtKB-ARBA"/>
</dbReference>
<keyword evidence="5" id="KW-0808">Transferase</keyword>
<dbReference type="CDD" id="cd19531">
    <property type="entry name" value="LCL_NRPS-like"/>
    <property type="match status" value="1"/>
</dbReference>
<dbReference type="PANTHER" id="PTHR45527">
    <property type="entry name" value="NONRIBOSOMAL PEPTIDE SYNTHETASE"/>
    <property type="match status" value="1"/>
</dbReference>
<dbReference type="InterPro" id="IPR036736">
    <property type="entry name" value="ACP-like_sf"/>
</dbReference>
<dbReference type="SUPFAM" id="SSF51735">
    <property type="entry name" value="NAD(P)-binding Rossmann-fold domains"/>
    <property type="match status" value="1"/>
</dbReference>
<dbReference type="Gene3D" id="3.40.50.12780">
    <property type="entry name" value="N-terminal domain of ligase-like"/>
    <property type="match status" value="1"/>
</dbReference>
<dbReference type="InterPro" id="IPR020845">
    <property type="entry name" value="AMP-binding_CS"/>
</dbReference>
<dbReference type="NCBIfam" id="TIGR01733">
    <property type="entry name" value="AA-adenyl-dom"/>
    <property type="match status" value="1"/>
</dbReference>
<dbReference type="GO" id="GO:0016874">
    <property type="term" value="F:ligase activity"/>
    <property type="evidence" value="ECO:0007669"/>
    <property type="project" value="UniProtKB-KW"/>
</dbReference>
<dbReference type="GO" id="GO:0009403">
    <property type="term" value="P:toxin biosynthetic process"/>
    <property type="evidence" value="ECO:0007669"/>
    <property type="project" value="UniProtKB-ARBA"/>
</dbReference>
<comment type="cofactor">
    <cofactor evidence="1">
        <name>pantetheine 4'-phosphate</name>
        <dbReference type="ChEBI" id="CHEBI:47942"/>
    </cofactor>
</comment>
<evidence type="ECO:0000313" key="7">
    <source>
        <dbReference type="EMBL" id="QJY45733.1"/>
    </source>
</evidence>
<dbReference type="RefSeq" id="WP_172156164.1">
    <property type="nucleotide sequence ID" value="NZ_CP053564.1"/>
</dbReference>
<dbReference type="Gene3D" id="3.30.300.30">
    <property type="match status" value="2"/>
</dbReference>
<evidence type="ECO:0000313" key="8">
    <source>
        <dbReference type="Proteomes" id="UP000505377"/>
    </source>
</evidence>
<dbReference type="InterPro" id="IPR010071">
    <property type="entry name" value="AA_adenyl_dom"/>
</dbReference>
<proteinExistence type="predicted"/>
<dbReference type="InterPro" id="IPR013120">
    <property type="entry name" value="FAR_NAD-bd"/>
</dbReference>
<sequence>MTLEDDLADQYLERILAGRRAAADESSDVRRGAVTSAQARMFFLDKVEADPSRYHVAETFRVHGALDRRALERSLAVLVGRHSSLRSGFTDGAGLRRAVVDDAVVMIEDLQVADTSDETAVEAALLGFFRRPFDLAVPPLARAALLHITERDHLLCMVYHHIICDGSAIGVLNRELGLVYSALARDGRPPVLPPAVDPDVLPAREHAYLRSPAATEALAWWEHQLRGSASAPLPLVRQLSPSDGPSASSTVHLSAETTAALELLAAQRRTSLYAVICASVAAWVIRCTGETDLTFGAPAANRTSADVVDLVALTVNTIALRMRCAEVTTFAELVELARDTVSSGLDHQSMPFERVVERLAPDRHVDLNPLFQIMVAHQNVDAPLPQFPDATVERGTNISGAVHVDLEVTTWRRPTGLEVRVGGHPRHYDDATIGRIIRQLTILLDHVSQHPESLLEELPIMPPDEIGIIAGWEHGPAAEVGDARTVPAMFTAAARVYSSRPALETSAGSASFGELAEMADKVTRQLTGMAGPTRITAVALQRDIPLVATILGIMGTGSAVLALNLQDPPARRRHVLEDAGCQLVVTDDVDVAWLPAGVTGIPFSSLNGDQPIPVSDDARVPSRAPVPENVAYVMYTSGSSGRPKAVLVEHRNIVNTLSACVRAEDLHEGDLGLVLAAHTFDVFYHELFTPMLSGACVYLVTPQELFDHDAMLGLLQRASSLQAVPGLMEQIMQITAAHGAGVNHSLRRLMTGGDTVPPALLKAMRKTFPRARISITYGPTEAAIFCTRYNVPDTGEVTGNPLGRPLPGASIRVANARGERVPVGAEGEIWIGGNGVGRGYLNRPSEHAASFVERAGMRFYRTGDRARWRTTGDLEFLGRRDTQVKVRGARIELTEIAALAAGAAGVGQSVVVPTGTTLAEQRLLLYVTPAVGAMSGETDGRRVENWRHVFDDAYGGRVRSVRGGLDFTGWRSSFSGTSIDLDVMRDWLSGTVRQIRRCLPTTGPSTILEIGCGTGLVLLSLAPEVLRYVGTDVSRRAIFDLRKRVQAAGLSQVELATGSALGTLTAASDEYDVIVINSVVQYFPGPGYLTEVLDACTGTIADDGCIFVGDVRDVTRLTDFHLAVGRARGLDGARLREFVEDASHAEDELLLAPAWFEQYARRRPRITDVEIMPRLDHHATEMSRFRYDVVLRTGPGTAQVDVRPMEEIRAADIRGGMGGVRSLLDTDPGPVAIRSVATPFEPHADGEATGLIASAAEIDDLAHDLGWTATFDMRRTADEGDFDVLLRPRAVSGDVRPTVTNTVGQKWRRARPVPGVLSNDPARRLQDRDLERTVREHLLRHLPSYMVPATVIVLPKFPLTPNNKVDRAALPPPRPSRASVVLREPAGDEIPVAAAWTETLGHQNFSVTDDFFDIGGTSLAAIQLAVALRSRGLSLTPQQVFEFRTVATMAVAVSADYGSPESAPPDTADDHDVAPLLALSDTSMGAPRPLIDGRRILLTGATGMLGIHILHALLSRTTADIVCLVRAAGPDSGLARILDQYGWYFPTADIGVLRSRVAACAADLCSDNLTVALHAQHPGTRFDHVLHCAADVRHVADRNEVMAANVDGTRRVVDLVQGLGPVSLHHISTVGVAGWVPRDAAVTVLDEDSLDIGQRPTEVYSESKIIAEGVVRKHFAAGWEGSVLRVGTVAPNSRTGHFQRDIQAHFLSRHLRSILMLGITSTWPGRDLRLIPADLMATAVLELASSHAGRSKNTFHLEGTEPLSHGRLATILTDLGYNLRVVPPGEFPAEMDRLISGGADRDLVGGLLPQINRHSGVAVTLDSRRSRAAAAELGLVLGASGTAYVRSFIQDGLSRGFFPPPS</sequence>
<keyword evidence="2" id="KW-0596">Phosphopantetheine</keyword>
<name>A0A6M6JF63_9PSEU</name>
<dbReference type="SUPFAM" id="SSF53335">
    <property type="entry name" value="S-adenosyl-L-methionine-dependent methyltransferases"/>
    <property type="match status" value="1"/>
</dbReference>
<evidence type="ECO:0000256" key="5">
    <source>
        <dbReference type="ARBA" id="ARBA00022679"/>
    </source>
</evidence>
<evidence type="ECO:0000256" key="2">
    <source>
        <dbReference type="ARBA" id="ARBA00022450"/>
    </source>
</evidence>
<dbReference type="InterPro" id="IPR042099">
    <property type="entry name" value="ANL_N_sf"/>
</dbReference>
<dbReference type="KEGG" id="pbro:HOP40_07915"/>
<dbReference type="PROSITE" id="PS00455">
    <property type="entry name" value="AMP_BINDING"/>
    <property type="match status" value="1"/>
</dbReference>
<dbReference type="Pfam" id="PF00668">
    <property type="entry name" value="Condensation"/>
    <property type="match status" value="1"/>
</dbReference>
<dbReference type="InterPro" id="IPR009081">
    <property type="entry name" value="PP-bd_ACP"/>
</dbReference>
<dbReference type="SUPFAM" id="SSF52777">
    <property type="entry name" value="CoA-dependent acyltransferases"/>
    <property type="match status" value="2"/>
</dbReference>
<accession>A0A6M6JF63</accession>
<dbReference type="PANTHER" id="PTHR45527:SF1">
    <property type="entry name" value="FATTY ACID SYNTHASE"/>
    <property type="match status" value="1"/>
</dbReference>
<dbReference type="InterPro" id="IPR013217">
    <property type="entry name" value="Methyltransf_12"/>
</dbReference>
<dbReference type="Pfam" id="PF08242">
    <property type="entry name" value="Methyltransf_12"/>
    <property type="match status" value="1"/>
</dbReference>
<evidence type="ECO:0000256" key="1">
    <source>
        <dbReference type="ARBA" id="ARBA00001957"/>
    </source>
</evidence>
<dbReference type="GO" id="GO:0005737">
    <property type="term" value="C:cytoplasm"/>
    <property type="evidence" value="ECO:0007669"/>
    <property type="project" value="TreeGrafter"/>
</dbReference>
<dbReference type="Pfam" id="PF00501">
    <property type="entry name" value="AMP-binding"/>
    <property type="match status" value="1"/>
</dbReference>
<reference evidence="7 8" key="1">
    <citation type="submission" date="2020-05" db="EMBL/GenBank/DDBJ databases">
        <authorList>
            <person name="Mo P."/>
        </authorList>
    </citation>
    <scope>NUCLEOTIDE SEQUENCE [LARGE SCALE GENOMIC DNA]</scope>
    <source>
        <strain evidence="7 8">Gen01</strain>
    </source>
</reference>
<dbReference type="Pfam" id="PF07993">
    <property type="entry name" value="NAD_binding_4"/>
    <property type="match status" value="1"/>
</dbReference>
<organism evidence="7 8">
    <name type="scientific">Pseudonocardia broussonetiae</name>
    <dbReference type="NCBI Taxonomy" id="2736640"/>
    <lineage>
        <taxon>Bacteria</taxon>
        <taxon>Bacillati</taxon>
        <taxon>Actinomycetota</taxon>
        <taxon>Actinomycetes</taxon>
        <taxon>Pseudonocardiales</taxon>
        <taxon>Pseudonocardiaceae</taxon>
        <taxon>Pseudonocardia</taxon>
    </lineage>
</organism>
<evidence type="ECO:0000256" key="3">
    <source>
        <dbReference type="ARBA" id="ARBA00022553"/>
    </source>
</evidence>
<dbReference type="Gene3D" id="3.30.559.10">
    <property type="entry name" value="Chloramphenicol acetyltransferase-like domain"/>
    <property type="match status" value="1"/>
</dbReference>
<dbReference type="GO" id="GO:0043041">
    <property type="term" value="P:amino acid activation for nonribosomal peptide biosynthetic process"/>
    <property type="evidence" value="ECO:0007669"/>
    <property type="project" value="TreeGrafter"/>
</dbReference>
<protein>
    <submittedName>
        <fullName evidence="7">Amino acid adenylation domain-containing protein</fullName>
    </submittedName>
</protein>
<dbReference type="SUPFAM" id="SSF56801">
    <property type="entry name" value="Acetyl-CoA synthetase-like"/>
    <property type="match status" value="1"/>
</dbReference>
<dbReference type="InterPro" id="IPR001242">
    <property type="entry name" value="Condensation_dom"/>
</dbReference>
<dbReference type="InterPro" id="IPR036291">
    <property type="entry name" value="NAD(P)-bd_dom_sf"/>
</dbReference>
<dbReference type="Proteomes" id="UP000505377">
    <property type="component" value="Chromosome"/>
</dbReference>
<keyword evidence="4" id="KW-0436">Ligase</keyword>
<dbReference type="GO" id="GO:0016740">
    <property type="term" value="F:transferase activity"/>
    <property type="evidence" value="ECO:0007669"/>
    <property type="project" value="UniProtKB-KW"/>
</dbReference>
<dbReference type="Pfam" id="PF00550">
    <property type="entry name" value="PP-binding"/>
    <property type="match status" value="1"/>
</dbReference>
<dbReference type="EMBL" id="CP053564">
    <property type="protein sequence ID" value="QJY45733.1"/>
    <property type="molecule type" value="Genomic_DNA"/>
</dbReference>
<evidence type="ECO:0000259" key="6">
    <source>
        <dbReference type="PROSITE" id="PS50075"/>
    </source>
</evidence>
<dbReference type="Gene3D" id="1.10.1200.10">
    <property type="entry name" value="ACP-like"/>
    <property type="match status" value="1"/>
</dbReference>
<dbReference type="GO" id="GO:0031177">
    <property type="term" value="F:phosphopantetheine binding"/>
    <property type="evidence" value="ECO:0007669"/>
    <property type="project" value="TreeGrafter"/>
</dbReference>